<dbReference type="HOGENOM" id="CLU_103687_0_0_14"/>
<dbReference type="OrthoDB" id="390259at2"/>
<reference evidence="1 2" key="1">
    <citation type="submission" date="2013-09" db="EMBL/GenBank/DDBJ databases">
        <title>Complete genome sequence of Spiroplasma mirum suckling mouse cataract agent.</title>
        <authorList>
            <person name="Landry C.A."/>
            <person name="Bastian F.O."/>
            <person name="Thune R.L."/>
        </authorList>
    </citation>
    <scope>NUCLEOTIDE SEQUENCE [LARGE SCALE GENOMIC DNA]</scope>
    <source>
        <strain evidence="1 2">SMCA</strain>
    </source>
</reference>
<dbReference type="PATRIC" id="fig|838561.3.peg.680"/>
<dbReference type="KEGG" id="smia:P344_03520"/>
<dbReference type="Pfam" id="PF04404">
    <property type="entry name" value="ERF"/>
    <property type="match status" value="1"/>
</dbReference>
<name>W0GLG3_9MOLU</name>
<gene>
    <name evidence="1" type="ORF">P344_03520</name>
</gene>
<dbReference type="InterPro" id="IPR007499">
    <property type="entry name" value="ERF_bacteria_virus"/>
</dbReference>
<dbReference type="STRING" id="838561.P344_03520"/>
<keyword evidence="2" id="KW-1185">Reference proteome</keyword>
<evidence type="ECO:0008006" key="3">
    <source>
        <dbReference type="Google" id="ProtNLM"/>
    </source>
</evidence>
<dbReference type="RefSeq" id="WP_025317380.1">
    <property type="nucleotide sequence ID" value="NZ_CP002082.1"/>
</dbReference>
<sequence>MQQDNNSKTLIESIGEIQSNINIFVGKNARNEFNKYNYFTESDLYQTLKPKLKEHHITYTIQAIGEPKFMESENIKGGKMTSYYSKGLLTLYKGNEKLELGIILSAQNSDIAKAIGSALTYGARYWLCKTFGIATDELDPDNTEISKENSNQSIKETNKQQINNLNSMSLDQFNNIKTFFTNKDLNSDYIEEAKTWIKDKLKINKIDPSIIKKQNENFYINFKERFLKWL</sequence>
<proteinExistence type="predicted"/>
<protein>
    <recommendedName>
        <fullName evidence="3">Single-stranded DNA-binding protein</fullName>
    </recommendedName>
</protein>
<accession>W0GLG3</accession>
<evidence type="ECO:0000313" key="1">
    <source>
        <dbReference type="EMBL" id="AHI58046.1"/>
    </source>
</evidence>
<dbReference type="AlphaFoldDB" id="W0GLG3"/>
<evidence type="ECO:0000313" key="2">
    <source>
        <dbReference type="Proteomes" id="UP000019260"/>
    </source>
</evidence>
<dbReference type="KEGG" id="smir:SMM_0592"/>
<dbReference type="EMBL" id="CP006720">
    <property type="protein sequence ID" value="AHI58046.1"/>
    <property type="molecule type" value="Genomic_DNA"/>
</dbReference>
<organism evidence="1 2">
    <name type="scientific">Spiroplasma mirum ATCC 29335</name>
    <dbReference type="NCBI Taxonomy" id="838561"/>
    <lineage>
        <taxon>Bacteria</taxon>
        <taxon>Bacillati</taxon>
        <taxon>Mycoplasmatota</taxon>
        <taxon>Mollicutes</taxon>
        <taxon>Entomoplasmatales</taxon>
        <taxon>Spiroplasmataceae</taxon>
        <taxon>Spiroplasma</taxon>
    </lineage>
</organism>
<dbReference type="Proteomes" id="UP000019260">
    <property type="component" value="Chromosome"/>
</dbReference>